<dbReference type="Pfam" id="PF07686">
    <property type="entry name" value="V-set"/>
    <property type="match status" value="1"/>
</dbReference>
<dbReference type="PANTHER" id="PTHR24100:SF149">
    <property type="entry name" value="BG-LIKE ANTIGEN 1-RELATED"/>
    <property type="match status" value="1"/>
</dbReference>
<evidence type="ECO:0000256" key="6">
    <source>
        <dbReference type="ARBA" id="ARBA00023136"/>
    </source>
</evidence>
<dbReference type="InterPro" id="IPR050504">
    <property type="entry name" value="IgSF_BTN/MOG"/>
</dbReference>
<dbReference type="AlphaFoldDB" id="A0A8C8SK62"/>
<keyword evidence="14" id="KW-1185">Reference proteome</keyword>
<evidence type="ECO:0008006" key="15">
    <source>
        <dbReference type="Google" id="ProtNLM"/>
    </source>
</evidence>
<dbReference type="Gene3D" id="2.60.40.10">
    <property type="entry name" value="Immunoglobulins"/>
    <property type="match status" value="2"/>
</dbReference>
<dbReference type="GO" id="GO:0050852">
    <property type="term" value="P:T cell receptor signaling pathway"/>
    <property type="evidence" value="ECO:0007669"/>
    <property type="project" value="TreeGrafter"/>
</dbReference>
<keyword evidence="7" id="KW-1015">Disulfide bond</keyword>
<dbReference type="SUPFAM" id="SSF49899">
    <property type="entry name" value="Concanavalin A-like lectins/glucanases"/>
    <property type="match status" value="1"/>
</dbReference>
<feature type="transmembrane region" description="Helical" evidence="10">
    <location>
        <begin position="281"/>
        <end position="303"/>
    </location>
</feature>
<dbReference type="Gene3D" id="2.60.120.920">
    <property type="match status" value="1"/>
</dbReference>
<evidence type="ECO:0000256" key="4">
    <source>
        <dbReference type="ARBA" id="ARBA00022729"/>
    </source>
</evidence>
<dbReference type="SUPFAM" id="SSF48726">
    <property type="entry name" value="Immunoglobulin"/>
    <property type="match status" value="2"/>
</dbReference>
<dbReference type="GO" id="GO:0009897">
    <property type="term" value="C:external side of plasma membrane"/>
    <property type="evidence" value="ECO:0007669"/>
    <property type="project" value="TreeGrafter"/>
</dbReference>
<evidence type="ECO:0000259" key="11">
    <source>
        <dbReference type="PROSITE" id="PS50188"/>
    </source>
</evidence>
<dbReference type="FunFam" id="2.60.40.10:FF:000183">
    <property type="entry name" value="Myelin-oligodendrocyte glycoprotein"/>
    <property type="match status" value="1"/>
</dbReference>
<dbReference type="Pfam" id="PF13765">
    <property type="entry name" value="PRY"/>
    <property type="match status" value="1"/>
</dbReference>
<comment type="similarity">
    <text evidence="2">Belongs to the immunoglobulin superfamily. BTN/MOG family.</text>
</comment>
<sequence>MGTSLQPPGLGEGGEECQELWRSRVTMKMKLSSRSHGSRASVSLPHFVICFIILPIHNVQPAQFTVIGPGHPITAIVGEDIELPCHLSPTMSAENMDVRWFRSHLSSLVHRYCDGKDQIKSQMPEYVGRTEFVKDGIGDGSVALRLRNIRPSDEGQYTCYFQSTYFYHDAILELKVAGLGSAPLISVEGYQDGGIRVVCRSAGWYPEPQVFWRDLAGQYLPSVSETKFQRDNGLFETQTSIIVTESSNQNISCYIRSTVLRQEKEAAIYIAEPIFPKDSSWLPVLYTVPVILVFIIGTLIYFLKKQEKAAEECNKEAKECKMMTEELQKMAEEYRWRECLTEAVDVTLDPDTANPHLIISADQRSVRLEETDEEPPSDHEGFHYSPCVLGSQGFTSGRHYWGVEVGRKGGWAVGVARESVKEKGVVNLKPEDGVWAIERQWWGQFWALNNSTTRLSLRRKPEKIRVSLDYEEGLVEFFDADNDDPFFSFDSAAFAGATIRPFFRVGGAGAHLRLCPREKDKFHVDSLKHILTYLGNFYSIHKVHSSIPFPSQTSFRNIKKV</sequence>
<dbReference type="InterPro" id="IPR003877">
    <property type="entry name" value="SPRY_dom"/>
</dbReference>
<dbReference type="SMART" id="SM00409">
    <property type="entry name" value="IG"/>
    <property type="match status" value="1"/>
</dbReference>
<keyword evidence="5 10" id="KW-1133">Transmembrane helix</keyword>
<evidence type="ECO:0000256" key="9">
    <source>
        <dbReference type="SAM" id="Coils"/>
    </source>
</evidence>
<dbReference type="SMART" id="SM00589">
    <property type="entry name" value="PRY"/>
    <property type="match status" value="1"/>
</dbReference>
<dbReference type="Proteomes" id="UP000694393">
    <property type="component" value="Unplaced"/>
</dbReference>
<keyword evidence="8" id="KW-0393">Immunoglobulin domain</keyword>
<dbReference type="PANTHER" id="PTHR24100">
    <property type="entry name" value="BUTYROPHILIN"/>
    <property type="match status" value="1"/>
</dbReference>
<evidence type="ECO:0000256" key="5">
    <source>
        <dbReference type="ARBA" id="ARBA00022989"/>
    </source>
</evidence>
<dbReference type="InterPro" id="IPR036179">
    <property type="entry name" value="Ig-like_dom_sf"/>
</dbReference>
<dbReference type="CDD" id="cd05713">
    <property type="entry name" value="IgV_MOG_like"/>
    <property type="match status" value="1"/>
</dbReference>
<dbReference type="InterPro" id="IPR003599">
    <property type="entry name" value="Ig_sub"/>
</dbReference>
<evidence type="ECO:0000256" key="10">
    <source>
        <dbReference type="SAM" id="Phobius"/>
    </source>
</evidence>
<evidence type="ECO:0000313" key="13">
    <source>
        <dbReference type="Ensembl" id="ENSPCEP00000023026.1"/>
    </source>
</evidence>
<protein>
    <recommendedName>
        <fullName evidence="15">Butyrophilin subfamily 1 member A1-like</fullName>
    </recommendedName>
</protein>
<name>A0A8C8SK62_9SAUR</name>
<reference evidence="13" key="2">
    <citation type="submission" date="2025-09" db="UniProtKB">
        <authorList>
            <consortium name="Ensembl"/>
        </authorList>
    </citation>
    <scope>IDENTIFICATION</scope>
</reference>
<evidence type="ECO:0000256" key="8">
    <source>
        <dbReference type="ARBA" id="ARBA00023319"/>
    </source>
</evidence>
<keyword evidence="4" id="KW-0732">Signal</keyword>
<dbReference type="InterPro" id="IPR006574">
    <property type="entry name" value="PRY"/>
</dbReference>
<dbReference type="PROSITE" id="PS50188">
    <property type="entry name" value="B302_SPRY"/>
    <property type="match status" value="1"/>
</dbReference>
<dbReference type="FunFam" id="2.60.120.920:FF:000004">
    <property type="entry name" value="Butyrophilin subfamily 1 member A1"/>
    <property type="match status" value="1"/>
</dbReference>
<dbReference type="PRINTS" id="PR01407">
    <property type="entry name" value="BUTYPHLNCDUF"/>
</dbReference>
<dbReference type="SMART" id="SM00406">
    <property type="entry name" value="IGv"/>
    <property type="match status" value="1"/>
</dbReference>
<dbReference type="Pfam" id="PF00622">
    <property type="entry name" value="SPRY"/>
    <property type="match status" value="1"/>
</dbReference>
<dbReference type="CDD" id="cd12888">
    <property type="entry name" value="SPRY_PRY_TRIM7_like"/>
    <property type="match status" value="1"/>
</dbReference>
<dbReference type="InterPro" id="IPR001870">
    <property type="entry name" value="B30.2/SPRY"/>
</dbReference>
<dbReference type="InterPro" id="IPR053896">
    <property type="entry name" value="BTN3A2-like_Ig-C"/>
</dbReference>
<dbReference type="PROSITE" id="PS50835">
    <property type="entry name" value="IG_LIKE"/>
    <property type="match status" value="2"/>
</dbReference>
<dbReference type="FunFam" id="2.60.40.10:FF:000088">
    <property type="entry name" value="Butyrophilin subfamily 1 member A1"/>
    <property type="match status" value="1"/>
</dbReference>
<dbReference type="InterPro" id="IPR013320">
    <property type="entry name" value="ConA-like_dom_sf"/>
</dbReference>
<dbReference type="Ensembl" id="ENSPCET00000023792.1">
    <property type="protein sequence ID" value="ENSPCEP00000023026.1"/>
    <property type="gene ID" value="ENSPCEG00000017539.1"/>
</dbReference>
<evidence type="ECO:0000256" key="1">
    <source>
        <dbReference type="ARBA" id="ARBA00004479"/>
    </source>
</evidence>
<dbReference type="Pfam" id="PF22705">
    <property type="entry name" value="C2-set_3"/>
    <property type="match status" value="1"/>
</dbReference>
<accession>A0A8C8SK62</accession>
<evidence type="ECO:0000313" key="14">
    <source>
        <dbReference type="Proteomes" id="UP000694393"/>
    </source>
</evidence>
<organism evidence="13 14">
    <name type="scientific">Pelusios castaneus</name>
    <name type="common">West African mud turtle</name>
    <dbReference type="NCBI Taxonomy" id="367368"/>
    <lineage>
        <taxon>Eukaryota</taxon>
        <taxon>Metazoa</taxon>
        <taxon>Chordata</taxon>
        <taxon>Craniata</taxon>
        <taxon>Vertebrata</taxon>
        <taxon>Euteleostomi</taxon>
        <taxon>Archelosauria</taxon>
        <taxon>Testudinata</taxon>
        <taxon>Testudines</taxon>
        <taxon>Pleurodira</taxon>
        <taxon>Pelomedusidae</taxon>
        <taxon>Pelusios</taxon>
    </lineage>
</organism>
<dbReference type="InterPro" id="IPR013106">
    <property type="entry name" value="Ig_V-set"/>
</dbReference>
<keyword evidence="3 10" id="KW-0812">Transmembrane</keyword>
<comment type="subcellular location">
    <subcellularLocation>
        <location evidence="1">Membrane</location>
        <topology evidence="1">Single-pass type I membrane protein</topology>
    </subcellularLocation>
</comment>
<dbReference type="GO" id="GO:0005102">
    <property type="term" value="F:signaling receptor binding"/>
    <property type="evidence" value="ECO:0007669"/>
    <property type="project" value="TreeGrafter"/>
</dbReference>
<feature type="domain" description="Ig-like" evidence="12">
    <location>
        <begin position="183"/>
        <end position="269"/>
    </location>
</feature>
<dbReference type="InterPro" id="IPR003879">
    <property type="entry name" value="Butyrophylin_SPRY"/>
</dbReference>
<evidence type="ECO:0000256" key="7">
    <source>
        <dbReference type="ARBA" id="ARBA00023157"/>
    </source>
</evidence>
<evidence type="ECO:0000256" key="2">
    <source>
        <dbReference type="ARBA" id="ARBA00007591"/>
    </source>
</evidence>
<proteinExistence type="inferred from homology"/>
<feature type="coiled-coil region" evidence="9">
    <location>
        <begin position="303"/>
        <end position="333"/>
    </location>
</feature>
<keyword evidence="6 10" id="KW-0472">Membrane</keyword>
<dbReference type="InterPro" id="IPR043136">
    <property type="entry name" value="B30.2/SPRY_sf"/>
</dbReference>
<dbReference type="SMART" id="SM00449">
    <property type="entry name" value="SPRY"/>
    <property type="match status" value="1"/>
</dbReference>
<evidence type="ECO:0000256" key="3">
    <source>
        <dbReference type="ARBA" id="ARBA00022692"/>
    </source>
</evidence>
<dbReference type="InterPro" id="IPR007110">
    <property type="entry name" value="Ig-like_dom"/>
</dbReference>
<keyword evidence="9" id="KW-0175">Coiled coil</keyword>
<dbReference type="GO" id="GO:0001817">
    <property type="term" value="P:regulation of cytokine production"/>
    <property type="evidence" value="ECO:0007669"/>
    <property type="project" value="TreeGrafter"/>
</dbReference>
<feature type="domain" description="Ig-like" evidence="12">
    <location>
        <begin position="61"/>
        <end position="159"/>
    </location>
</feature>
<dbReference type="InterPro" id="IPR013783">
    <property type="entry name" value="Ig-like_fold"/>
</dbReference>
<reference evidence="13" key="1">
    <citation type="submission" date="2025-08" db="UniProtKB">
        <authorList>
            <consortium name="Ensembl"/>
        </authorList>
    </citation>
    <scope>IDENTIFICATION</scope>
</reference>
<evidence type="ECO:0000259" key="12">
    <source>
        <dbReference type="PROSITE" id="PS50835"/>
    </source>
</evidence>
<feature type="domain" description="B30.2/SPRY" evidence="11">
    <location>
        <begin position="326"/>
        <end position="521"/>
    </location>
</feature>